<protein>
    <submittedName>
        <fullName evidence="1">Uncharacterized protein</fullName>
    </submittedName>
</protein>
<proteinExistence type="predicted"/>
<dbReference type="PATRIC" id="fig|47500.9.peg.4598"/>
<name>A0A0M0H3Q1_ANEMI</name>
<accession>A0A0M0H3Q1</accession>
<dbReference type="EMBL" id="LGUG01000004">
    <property type="protein sequence ID" value="KON96703.1"/>
    <property type="molecule type" value="Genomic_DNA"/>
</dbReference>
<dbReference type="STRING" id="47500.AF333_15700"/>
<comment type="caution">
    <text evidence="1">The sequence shown here is derived from an EMBL/GenBank/DDBJ whole genome shotgun (WGS) entry which is preliminary data.</text>
</comment>
<dbReference type="Proteomes" id="UP000037269">
    <property type="component" value="Unassembled WGS sequence"/>
</dbReference>
<reference evidence="1 2" key="1">
    <citation type="submission" date="2015-07" db="EMBL/GenBank/DDBJ databases">
        <title>Fjat-14205 dsm 2895.</title>
        <authorList>
            <person name="Liu B."/>
            <person name="Wang J."/>
            <person name="Zhu Y."/>
            <person name="Liu G."/>
            <person name="Chen Q."/>
            <person name="Chen Z."/>
            <person name="Lan J."/>
            <person name="Che J."/>
            <person name="Ge C."/>
            <person name="Shi H."/>
            <person name="Pan Z."/>
            <person name="Liu X."/>
        </authorList>
    </citation>
    <scope>NUCLEOTIDE SEQUENCE [LARGE SCALE GENOMIC DNA]</scope>
    <source>
        <strain evidence="1 2">DSM 2895</strain>
    </source>
</reference>
<organism evidence="1 2">
    <name type="scientific">Aneurinibacillus migulanus</name>
    <name type="common">Bacillus migulanus</name>
    <dbReference type="NCBI Taxonomy" id="47500"/>
    <lineage>
        <taxon>Bacteria</taxon>
        <taxon>Bacillati</taxon>
        <taxon>Bacillota</taxon>
        <taxon>Bacilli</taxon>
        <taxon>Bacillales</taxon>
        <taxon>Paenibacillaceae</taxon>
        <taxon>Aneurinibacillus group</taxon>
        <taxon>Aneurinibacillus</taxon>
    </lineage>
</organism>
<gene>
    <name evidence="1" type="ORF">AF333_15700</name>
</gene>
<evidence type="ECO:0000313" key="2">
    <source>
        <dbReference type="Proteomes" id="UP000037269"/>
    </source>
</evidence>
<evidence type="ECO:0000313" key="1">
    <source>
        <dbReference type="EMBL" id="KON96703.1"/>
    </source>
</evidence>
<dbReference type="AlphaFoldDB" id="A0A0M0H3Q1"/>
<keyword evidence="2" id="KW-1185">Reference proteome</keyword>
<sequence length="70" mass="7815">MYHWGAIVVTPDFTDLSIIEARSNFYSISVTMDNNGIFDAEGWEAVKHQARCVVTVTAALQKDLKMPVVI</sequence>